<evidence type="ECO:0000256" key="8">
    <source>
        <dbReference type="SAM" id="SignalP"/>
    </source>
</evidence>
<dbReference type="GO" id="GO:0046872">
    <property type="term" value="F:metal ion binding"/>
    <property type="evidence" value="ECO:0007669"/>
    <property type="project" value="UniProtKB-KW"/>
</dbReference>
<gene>
    <name evidence="10" type="ORF">rosag_32460</name>
</gene>
<feature type="domain" description="M23ase beta-sheet core" evidence="9">
    <location>
        <begin position="83"/>
        <end position="184"/>
    </location>
</feature>
<name>A0AA37QH55_9BACT</name>
<evidence type="ECO:0000259" key="9">
    <source>
        <dbReference type="Pfam" id="PF01551"/>
    </source>
</evidence>
<dbReference type="RefSeq" id="WP_284351188.1">
    <property type="nucleotide sequence ID" value="NZ_BRXS01000005.1"/>
</dbReference>
<dbReference type="SUPFAM" id="SSF51261">
    <property type="entry name" value="Duplicated hybrid motif"/>
    <property type="match status" value="1"/>
</dbReference>
<keyword evidence="11" id="KW-1185">Reference proteome</keyword>
<evidence type="ECO:0000256" key="7">
    <source>
        <dbReference type="SAM" id="MobiDB-lite"/>
    </source>
</evidence>
<evidence type="ECO:0000256" key="2">
    <source>
        <dbReference type="ARBA" id="ARBA00022670"/>
    </source>
</evidence>
<accession>A0AA37QH55</accession>
<dbReference type="CDD" id="cd12797">
    <property type="entry name" value="M23_peptidase"/>
    <property type="match status" value="1"/>
</dbReference>
<dbReference type="InterPro" id="IPR011055">
    <property type="entry name" value="Dup_hybrid_motif"/>
</dbReference>
<comment type="caution">
    <text evidence="10">The sequence shown here is derived from an EMBL/GenBank/DDBJ whole genome shotgun (WGS) entry which is preliminary data.</text>
</comment>
<comment type="cofactor">
    <cofactor evidence="1">
        <name>Zn(2+)</name>
        <dbReference type="ChEBI" id="CHEBI:29105"/>
    </cofactor>
</comment>
<keyword evidence="3" id="KW-0479">Metal-binding</keyword>
<dbReference type="InterPro" id="IPR050570">
    <property type="entry name" value="Cell_wall_metabolism_enzyme"/>
</dbReference>
<dbReference type="PANTHER" id="PTHR21666">
    <property type="entry name" value="PEPTIDASE-RELATED"/>
    <property type="match status" value="1"/>
</dbReference>
<dbReference type="Pfam" id="PF01551">
    <property type="entry name" value="Peptidase_M23"/>
    <property type="match status" value="1"/>
</dbReference>
<evidence type="ECO:0000256" key="4">
    <source>
        <dbReference type="ARBA" id="ARBA00022801"/>
    </source>
</evidence>
<keyword evidence="5" id="KW-0862">Zinc</keyword>
<sequence>MRPSVVASLPLALPAALLLTACAGGLRPAPPARPSVPVVASLPAPPSEEDAERLRERRLRVPVAGVRVEEVRDAFADGRGERLHLAVDIMAPRGTPVLSADDGRIWKLRSNALGGITIYTTDPDERFVYYYAHLDRYRDGLLEGMPVLRGDTLGFVGTTGNAPPDVPHLHFQVARLGADRRWWTGTPIDPLPYLRESAGMPPRAVAVRRAVSTPSPTPVAAARDTSARRVVPRPTVPTFDDDSSAATDSVLAPRTPARKR</sequence>
<dbReference type="AlphaFoldDB" id="A0AA37QH55"/>
<dbReference type="PROSITE" id="PS51257">
    <property type="entry name" value="PROKAR_LIPOPROTEIN"/>
    <property type="match status" value="1"/>
</dbReference>
<evidence type="ECO:0000313" key="10">
    <source>
        <dbReference type="EMBL" id="GLC26733.1"/>
    </source>
</evidence>
<evidence type="ECO:0000256" key="6">
    <source>
        <dbReference type="ARBA" id="ARBA00023049"/>
    </source>
</evidence>
<dbReference type="InterPro" id="IPR016047">
    <property type="entry name" value="M23ase_b-sheet_dom"/>
</dbReference>
<dbReference type="PANTHER" id="PTHR21666:SF288">
    <property type="entry name" value="CELL DIVISION PROTEIN YTFB"/>
    <property type="match status" value="1"/>
</dbReference>
<evidence type="ECO:0000256" key="5">
    <source>
        <dbReference type="ARBA" id="ARBA00022833"/>
    </source>
</evidence>
<dbReference type="EMBL" id="BRXS01000005">
    <property type="protein sequence ID" value="GLC26733.1"/>
    <property type="molecule type" value="Genomic_DNA"/>
</dbReference>
<evidence type="ECO:0000256" key="1">
    <source>
        <dbReference type="ARBA" id="ARBA00001947"/>
    </source>
</evidence>
<feature type="region of interest" description="Disordered" evidence="7">
    <location>
        <begin position="209"/>
        <end position="260"/>
    </location>
</feature>
<dbReference type="GO" id="GO:0006508">
    <property type="term" value="P:proteolysis"/>
    <property type="evidence" value="ECO:0007669"/>
    <property type="project" value="UniProtKB-KW"/>
</dbReference>
<reference evidence="10" key="1">
    <citation type="submission" date="2022-08" db="EMBL/GenBank/DDBJ databases">
        <title>Draft genome sequencing of Roseisolibacter agri AW1220.</title>
        <authorList>
            <person name="Tobiishi Y."/>
            <person name="Tonouchi A."/>
        </authorList>
    </citation>
    <scope>NUCLEOTIDE SEQUENCE</scope>
    <source>
        <strain evidence="10">AW1220</strain>
    </source>
</reference>
<keyword evidence="4" id="KW-0378">Hydrolase</keyword>
<dbReference type="Proteomes" id="UP001161325">
    <property type="component" value="Unassembled WGS sequence"/>
</dbReference>
<evidence type="ECO:0000313" key="11">
    <source>
        <dbReference type="Proteomes" id="UP001161325"/>
    </source>
</evidence>
<keyword evidence="8" id="KW-0732">Signal</keyword>
<protein>
    <recommendedName>
        <fullName evidence="9">M23ase beta-sheet core domain-containing protein</fullName>
    </recommendedName>
</protein>
<dbReference type="GO" id="GO:0004222">
    <property type="term" value="F:metalloendopeptidase activity"/>
    <property type="evidence" value="ECO:0007669"/>
    <property type="project" value="TreeGrafter"/>
</dbReference>
<proteinExistence type="predicted"/>
<evidence type="ECO:0000256" key="3">
    <source>
        <dbReference type="ARBA" id="ARBA00022723"/>
    </source>
</evidence>
<organism evidence="10 11">
    <name type="scientific">Roseisolibacter agri</name>
    <dbReference type="NCBI Taxonomy" id="2014610"/>
    <lineage>
        <taxon>Bacteria</taxon>
        <taxon>Pseudomonadati</taxon>
        <taxon>Gemmatimonadota</taxon>
        <taxon>Gemmatimonadia</taxon>
        <taxon>Gemmatimonadales</taxon>
        <taxon>Gemmatimonadaceae</taxon>
        <taxon>Roseisolibacter</taxon>
    </lineage>
</organism>
<dbReference type="Gene3D" id="2.70.70.10">
    <property type="entry name" value="Glucose Permease (Domain IIA)"/>
    <property type="match status" value="1"/>
</dbReference>
<feature type="chain" id="PRO_5041263304" description="M23ase beta-sheet core domain-containing protein" evidence="8">
    <location>
        <begin position="24"/>
        <end position="260"/>
    </location>
</feature>
<keyword evidence="2" id="KW-0645">Protease</keyword>
<keyword evidence="6" id="KW-0482">Metalloprotease</keyword>
<feature type="signal peptide" evidence="8">
    <location>
        <begin position="1"/>
        <end position="23"/>
    </location>
</feature>